<dbReference type="GO" id="GO:0005524">
    <property type="term" value="F:ATP binding"/>
    <property type="evidence" value="ECO:0007669"/>
    <property type="project" value="InterPro"/>
</dbReference>
<feature type="transmembrane region" description="Helical" evidence="1">
    <location>
        <begin position="67"/>
        <end position="86"/>
    </location>
</feature>
<accession>A0A7W8J6W1</accession>
<gene>
    <name evidence="3" type="ORF">HDF10_001738</name>
</gene>
<dbReference type="InterPro" id="IPR050168">
    <property type="entry name" value="AAA_ATPase_domain"/>
</dbReference>
<evidence type="ECO:0000256" key="1">
    <source>
        <dbReference type="SAM" id="Phobius"/>
    </source>
</evidence>
<dbReference type="PANTHER" id="PTHR23077:SF198">
    <property type="entry name" value="ATP-DEPENDENT ZINC METALLOPROTEASE FTSH"/>
    <property type="match status" value="1"/>
</dbReference>
<organism evidence="3 4">
    <name type="scientific">Tunturiibacter lichenicola</name>
    <dbReference type="NCBI Taxonomy" id="2051959"/>
    <lineage>
        <taxon>Bacteria</taxon>
        <taxon>Pseudomonadati</taxon>
        <taxon>Acidobacteriota</taxon>
        <taxon>Terriglobia</taxon>
        <taxon>Terriglobales</taxon>
        <taxon>Acidobacteriaceae</taxon>
        <taxon>Tunturiibacter</taxon>
    </lineage>
</organism>
<dbReference type="InterPro" id="IPR003959">
    <property type="entry name" value="ATPase_AAA_core"/>
</dbReference>
<dbReference type="GO" id="GO:0016887">
    <property type="term" value="F:ATP hydrolysis activity"/>
    <property type="evidence" value="ECO:0007669"/>
    <property type="project" value="InterPro"/>
</dbReference>
<comment type="caution">
    <text evidence="3">The sequence shown here is derived from an EMBL/GenBank/DDBJ whole genome shotgun (WGS) entry which is preliminary data.</text>
</comment>
<dbReference type="Pfam" id="PF00004">
    <property type="entry name" value="AAA"/>
    <property type="match status" value="1"/>
</dbReference>
<dbReference type="SUPFAM" id="SSF52540">
    <property type="entry name" value="P-loop containing nucleoside triphosphate hydrolases"/>
    <property type="match status" value="1"/>
</dbReference>
<name>A0A7W8J6W1_9BACT</name>
<sequence length="88" mass="10376">MRYEKVVNRYLGETAKRIQEVFQYARLRQCVLFFDEFDALAKEREDRQESGDIKRVLNSLLLEVDRLPSYVFLVAATTILTFSIVARL</sequence>
<evidence type="ECO:0000313" key="3">
    <source>
        <dbReference type="EMBL" id="MBB5343763.1"/>
    </source>
</evidence>
<dbReference type="EMBL" id="JACHDZ010000002">
    <property type="protein sequence ID" value="MBB5343763.1"/>
    <property type="molecule type" value="Genomic_DNA"/>
</dbReference>
<dbReference type="AlphaFoldDB" id="A0A7W8J6W1"/>
<keyword evidence="1" id="KW-0812">Transmembrane</keyword>
<dbReference type="CDD" id="cd19481">
    <property type="entry name" value="RecA-like_protease"/>
    <property type="match status" value="1"/>
</dbReference>
<protein>
    <submittedName>
        <fullName evidence="3">SpoVK/Ycf46/Vps4 family AAA+-type ATPase</fullName>
    </submittedName>
</protein>
<proteinExistence type="predicted"/>
<evidence type="ECO:0000313" key="4">
    <source>
        <dbReference type="Proteomes" id="UP000569092"/>
    </source>
</evidence>
<dbReference type="Proteomes" id="UP000569092">
    <property type="component" value="Unassembled WGS sequence"/>
</dbReference>
<feature type="domain" description="ATPase AAA-type core" evidence="2">
    <location>
        <begin position="4"/>
        <end position="78"/>
    </location>
</feature>
<dbReference type="InterPro" id="IPR027417">
    <property type="entry name" value="P-loop_NTPase"/>
</dbReference>
<evidence type="ECO:0000259" key="2">
    <source>
        <dbReference type="Pfam" id="PF00004"/>
    </source>
</evidence>
<keyword evidence="1" id="KW-1133">Transmembrane helix</keyword>
<reference evidence="3 4" key="1">
    <citation type="submission" date="2020-08" db="EMBL/GenBank/DDBJ databases">
        <title>Genomic Encyclopedia of Type Strains, Phase IV (KMG-V): Genome sequencing to study the core and pangenomes of soil and plant-associated prokaryotes.</title>
        <authorList>
            <person name="Whitman W."/>
        </authorList>
    </citation>
    <scope>NUCLEOTIDE SEQUENCE [LARGE SCALE GENOMIC DNA]</scope>
    <source>
        <strain evidence="3 4">M8US30</strain>
    </source>
</reference>
<dbReference type="PANTHER" id="PTHR23077">
    <property type="entry name" value="AAA-FAMILY ATPASE"/>
    <property type="match status" value="1"/>
</dbReference>
<keyword evidence="1" id="KW-0472">Membrane</keyword>
<dbReference type="Gene3D" id="3.40.50.300">
    <property type="entry name" value="P-loop containing nucleotide triphosphate hydrolases"/>
    <property type="match status" value="1"/>
</dbReference>